<feature type="compositionally biased region" description="Acidic residues" evidence="1">
    <location>
        <begin position="245"/>
        <end position="262"/>
    </location>
</feature>
<feature type="compositionally biased region" description="Low complexity" evidence="1">
    <location>
        <begin position="349"/>
        <end position="368"/>
    </location>
</feature>
<keyword evidence="3" id="KW-1185">Reference proteome</keyword>
<feature type="compositionally biased region" description="Basic and acidic residues" evidence="1">
    <location>
        <begin position="549"/>
        <end position="562"/>
    </location>
</feature>
<feature type="region of interest" description="Disordered" evidence="1">
    <location>
        <begin position="1134"/>
        <end position="1495"/>
    </location>
</feature>
<dbReference type="EMBL" id="HG793128">
    <property type="protein sequence ID" value="CDK27390.1"/>
    <property type="molecule type" value="Genomic_DNA"/>
</dbReference>
<feature type="region of interest" description="Disordered" evidence="1">
    <location>
        <begin position="659"/>
        <end position="688"/>
    </location>
</feature>
<feature type="compositionally biased region" description="Acidic residues" evidence="1">
    <location>
        <begin position="199"/>
        <end position="212"/>
    </location>
</feature>
<dbReference type="RefSeq" id="XP_022459385.1">
    <property type="nucleotide sequence ID" value="XM_022601776.1"/>
</dbReference>
<dbReference type="HOGENOM" id="CLU_248942_0_0_1"/>
<dbReference type="Proteomes" id="UP000019384">
    <property type="component" value="Unassembled WGS sequence"/>
</dbReference>
<feature type="compositionally biased region" description="Pro residues" evidence="1">
    <location>
        <begin position="609"/>
        <end position="625"/>
    </location>
</feature>
<sequence length="1495" mass="166989">MGSHNTSQSSANRKSVGRGNKLPLPSQYSFLNTTRQRLFKSKNVSQIRKSHNLNNAYFTSPFYSALLERSRMHNSSFSGDATLNTSLLLNSSRVSDDQHQNLVSWMKSLKTRADYAKTENILEQKQFTEQLHLEERQNNLKDHIYEDTFKKLEQELKRNGLLTRPRNAEDNVEEQTEEPSALSASQPVFEVETSKSPEYDGEPFIEEEEQEPIVDQSIDPMFDDCDSENVDINVEEERSSPEAPASEDEVIVLGSESDEAPEGEIQPNLEHYDEDLETESQRYQSWHEREESEEDSPEAESGRYSDGYADEDEEMDEGSQESPDDEIEEEIQDPYLQLYARKADTEYLSSMGTTTGSSKKTLEAQVESSEQEEASDEEQRNEDLSEANESNEQEEYDDQENQMTPENEELEGVSSEKELEEDDLQSTEQFLSAIEQPIPNTDSFMDIANSALGIETAQVLQNLSENVYDDILSNKLPESLEDENEHGVESPQNIDPNLHAEEPQEDAEVADKSESENEDDSEGSVENFVTAIDPVIESPAGPDSSFESSVKHDTPVEALEQHDPEEESLVHADAIPDTDEYLLEDDSHADMEDGFVTAIEIAPKEATPEPQPESEPPKTPPPPPITESSILGSLVKSLERHFSDPSSVSVESDIRLSLPASPLKKFSQNKRAPSGLSTSFTADEPDLDDEFNEQHNVLSEFAKKSGSEGETIEAFTSESAKAECEDVGVVNDEDTNPKDADLNKGNVAASIQDENTSNGEFEEVGEEFDGYVTASLHQNDDMDYNGEDIHENVENEPEGENNNQSFETEHSQNAEEDAFSESGFIDPELFVSAVMEKQLEEGEDLDQEQEQEQSLEVFNTGIEDPIDQEDSILKSSNILGDDHSLHEFHTALEIDVTGLENLENHDDAEDDPKGGEVANEQLDLLKFAEDGENENNEVIETTDLQQLPAISEDSQALDQSTAVVASEPVDIPIANENAEVVDDGIIQNDNDNQSIEKPDAAPSHDENTPSGDALDIVDKDQEVSPVESISEEADISTSSVVITPPAKPVNPEVPEERVVSDEPQTDSEAPENSVTDASDSEIRGTKRVVSSDDNTETPKKQRTECSVSSSPLQPFFNSIKPISKTLFSLWRRSTTPDLQPETEVIEVINEPVKSPVRDSTPIQSDEEEEQQTPEQHRSDYVLDKKVKLVPESIDDAVFEKLRESTRKSSKRSISTAQERLLSPKKRSPSREHKNDDDDDDNETLHVGPIPDLNPESSASSSIGLTSPARRTRSRSQKTLGEPFEYRVPEDAELEKDIPTLNPDQSEKAAPGVSDSPARHTRSRDTEFEPVMLDESNHLRSASRGARSRSRKRDIDAKEDENKAEIDIEPVITRSRSKKRNVSNPESAASQPKTVETRSRSSTRKGGIPKTNLEVSNSSLDLKPQRMATRSKTRHEELEIAADEPQDHPETPVKKRLRSRKTESNDDEAKDEHDAKEEEPKPQRKSRRTRAKKTVN</sequence>
<feature type="region of interest" description="Disordered" evidence="1">
    <location>
        <begin position="978"/>
        <end position="1114"/>
    </location>
</feature>
<gene>
    <name evidence="2" type="ORF">KUCA_T00003368001</name>
</gene>
<name>W6MWG2_9ASCO</name>
<feature type="compositionally biased region" description="Basic and acidic residues" evidence="1">
    <location>
        <begin position="1469"/>
        <end position="1481"/>
    </location>
</feature>
<organism evidence="2 3">
    <name type="scientific">Kuraishia capsulata CBS 1993</name>
    <dbReference type="NCBI Taxonomy" id="1382522"/>
    <lineage>
        <taxon>Eukaryota</taxon>
        <taxon>Fungi</taxon>
        <taxon>Dikarya</taxon>
        <taxon>Ascomycota</taxon>
        <taxon>Saccharomycotina</taxon>
        <taxon>Pichiomycetes</taxon>
        <taxon>Pichiales</taxon>
        <taxon>Pichiaceae</taxon>
        <taxon>Kuraishia</taxon>
    </lineage>
</organism>
<evidence type="ECO:0000256" key="1">
    <source>
        <dbReference type="SAM" id="MobiDB-lite"/>
    </source>
</evidence>
<accession>W6MWG2</accession>
<feature type="region of interest" description="Disordered" evidence="1">
    <location>
        <begin position="728"/>
        <end position="760"/>
    </location>
</feature>
<proteinExistence type="predicted"/>
<protein>
    <submittedName>
        <fullName evidence="2">Uncharacterized protein</fullName>
    </submittedName>
</protein>
<feature type="compositionally biased region" description="Polar residues" evidence="1">
    <location>
        <begin position="669"/>
        <end position="681"/>
    </location>
</feature>
<feature type="region of interest" description="Disordered" evidence="1">
    <location>
        <begin position="703"/>
        <end position="722"/>
    </location>
</feature>
<feature type="compositionally biased region" description="Basic and acidic residues" evidence="1">
    <location>
        <begin position="1283"/>
        <end position="1297"/>
    </location>
</feature>
<feature type="compositionally biased region" description="Basic and acidic residues" evidence="1">
    <location>
        <begin position="1197"/>
        <end position="1206"/>
    </location>
</feature>
<feature type="compositionally biased region" description="Basic and acidic residues" evidence="1">
    <location>
        <begin position="1352"/>
        <end position="1365"/>
    </location>
</feature>
<feature type="compositionally biased region" description="Low complexity" evidence="1">
    <location>
        <begin position="983"/>
        <end position="993"/>
    </location>
</feature>
<feature type="compositionally biased region" description="Polar residues" evidence="1">
    <location>
        <begin position="1104"/>
        <end position="1114"/>
    </location>
</feature>
<evidence type="ECO:0000313" key="3">
    <source>
        <dbReference type="Proteomes" id="UP000019384"/>
    </source>
</evidence>
<feature type="region of interest" description="Disordered" evidence="1">
    <location>
        <begin position="474"/>
        <end position="632"/>
    </location>
</feature>
<feature type="compositionally biased region" description="Basic and acidic residues" evidence="1">
    <location>
        <begin position="1174"/>
        <end position="1188"/>
    </location>
</feature>
<feature type="compositionally biased region" description="Polar residues" evidence="1">
    <location>
        <begin position="1"/>
        <end position="13"/>
    </location>
</feature>
<feature type="region of interest" description="Disordered" evidence="1">
    <location>
        <begin position="160"/>
        <end position="441"/>
    </location>
</feature>
<evidence type="ECO:0000313" key="2">
    <source>
        <dbReference type="EMBL" id="CDK27390.1"/>
    </source>
</evidence>
<feature type="compositionally biased region" description="Acidic residues" evidence="1">
    <location>
        <begin position="384"/>
        <end position="411"/>
    </location>
</feature>
<feature type="region of interest" description="Disordered" evidence="1">
    <location>
        <begin position="1"/>
        <end position="26"/>
    </location>
</feature>
<feature type="compositionally biased region" description="Basic residues" evidence="1">
    <location>
        <begin position="1482"/>
        <end position="1495"/>
    </location>
</feature>
<feature type="compositionally biased region" description="Polar residues" evidence="1">
    <location>
        <begin position="1254"/>
        <end position="1264"/>
    </location>
</feature>
<feature type="compositionally biased region" description="Acidic residues" evidence="1">
    <location>
        <begin position="308"/>
        <end position="332"/>
    </location>
</feature>
<feature type="compositionally biased region" description="Basic and acidic residues" evidence="1">
    <location>
        <begin position="994"/>
        <end position="1007"/>
    </location>
</feature>
<reference evidence="2" key="1">
    <citation type="submission" date="2013-12" db="EMBL/GenBank/DDBJ databases">
        <authorList>
            <person name="Genoscope - CEA"/>
        </authorList>
    </citation>
    <scope>NUCLEOTIDE SEQUENCE</scope>
    <source>
        <strain evidence="2">CBS 1993</strain>
    </source>
</reference>
<dbReference type="GeneID" id="34520773"/>
<reference evidence="2" key="2">
    <citation type="submission" date="2014-02" db="EMBL/GenBank/DDBJ databases">
        <title>Complete DNA sequence of /Kuraishia capsulata/ illustrates novel genomic features among budding yeasts (/Saccharomycotina/).</title>
        <authorList>
            <person name="Morales L."/>
            <person name="Noel B."/>
            <person name="Porcel B."/>
            <person name="Marcet-Houben M."/>
            <person name="Hullo M-F."/>
            <person name="Sacerdot C."/>
            <person name="Tekaia F."/>
            <person name="Leh-Louis V."/>
            <person name="Despons L."/>
            <person name="Khanna V."/>
            <person name="Aury J-M."/>
            <person name="Barbe V."/>
            <person name="Couloux A."/>
            <person name="Labadie K."/>
            <person name="Pelletier E."/>
            <person name="Souciet J-L."/>
            <person name="Boekhout T."/>
            <person name="Gabaldon T."/>
            <person name="Wincker P."/>
            <person name="Dujon B."/>
        </authorList>
    </citation>
    <scope>NUCLEOTIDE SEQUENCE</scope>
    <source>
        <strain evidence="2">CBS 1993</strain>
    </source>
</reference>
<feature type="region of interest" description="Disordered" evidence="1">
    <location>
        <begin position="778"/>
        <end position="818"/>
    </location>
</feature>
<feature type="compositionally biased region" description="Polar residues" evidence="1">
    <location>
        <begin position="1381"/>
        <end position="1393"/>
    </location>
</feature>